<dbReference type="EMBL" id="UGLB01000003">
    <property type="protein sequence ID" value="STT49644.1"/>
    <property type="molecule type" value="Genomic_DNA"/>
</dbReference>
<dbReference type="GO" id="GO:0030246">
    <property type="term" value="F:carbohydrate binding"/>
    <property type="evidence" value="ECO:0007669"/>
    <property type="project" value="InterPro"/>
</dbReference>
<proteinExistence type="predicted"/>
<organism evidence="2 3">
    <name type="scientific">Klebsiella pneumoniae</name>
    <dbReference type="NCBI Taxonomy" id="573"/>
    <lineage>
        <taxon>Bacteria</taxon>
        <taxon>Pseudomonadati</taxon>
        <taxon>Pseudomonadota</taxon>
        <taxon>Gammaproteobacteria</taxon>
        <taxon>Enterobacterales</taxon>
        <taxon>Enterobacteriaceae</taxon>
        <taxon>Klebsiella/Raoultella group</taxon>
        <taxon>Klebsiella</taxon>
        <taxon>Klebsiella pneumoniae complex</taxon>
    </lineage>
</organism>
<reference evidence="2 3" key="1">
    <citation type="submission" date="2018-06" db="EMBL/GenBank/DDBJ databases">
        <authorList>
            <consortium name="Pathogen Informatics"/>
            <person name="Doyle S."/>
        </authorList>
    </citation>
    <scope>NUCLEOTIDE SEQUENCE [LARGE SCALE GENOMIC DNA]</scope>
    <source>
        <strain evidence="2 3">NCTC9637</strain>
    </source>
</reference>
<dbReference type="CDD" id="cd14752">
    <property type="entry name" value="GH31_N"/>
    <property type="match status" value="1"/>
</dbReference>
<dbReference type="InterPro" id="IPR025887">
    <property type="entry name" value="Glyco_hydro_31_N_dom"/>
</dbReference>
<feature type="domain" description="Glycoside hydrolase family 31 N-terminal" evidence="1">
    <location>
        <begin position="27"/>
        <end position="175"/>
    </location>
</feature>
<dbReference type="AlphaFoldDB" id="A0A377W425"/>
<dbReference type="SUPFAM" id="SSF74650">
    <property type="entry name" value="Galactose mutarotase-like"/>
    <property type="match status" value="1"/>
</dbReference>
<dbReference type="Gene3D" id="2.60.40.1760">
    <property type="entry name" value="glycosyl hydrolase (family 31)"/>
    <property type="match status" value="1"/>
</dbReference>
<dbReference type="GO" id="GO:0005975">
    <property type="term" value="P:carbohydrate metabolic process"/>
    <property type="evidence" value="ECO:0007669"/>
    <property type="project" value="InterPro"/>
</dbReference>
<evidence type="ECO:0000313" key="3">
    <source>
        <dbReference type="Proteomes" id="UP000255099"/>
    </source>
</evidence>
<dbReference type="InterPro" id="IPR011013">
    <property type="entry name" value="Gal_mutarotase_sf_dom"/>
</dbReference>
<protein>
    <submittedName>
        <fullName evidence="2">Alpha-glucosidase</fullName>
    </submittedName>
</protein>
<name>A0A377W425_KLEPN</name>
<dbReference type="Pfam" id="PF13802">
    <property type="entry name" value="Gal_mutarotas_2"/>
    <property type="match status" value="1"/>
</dbReference>
<gene>
    <name evidence="2" type="ORF">NCTC9637_04606</name>
</gene>
<dbReference type="Proteomes" id="UP000255099">
    <property type="component" value="Unassembled WGS sequence"/>
</dbReference>
<accession>A0A377W425</accession>
<dbReference type="GO" id="GO:0003824">
    <property type="term" value="F:catalytic activity"/>
    <property type="evidence" value="ECO:0007669"/>
    <property type="project" value="InterPro"/>
</dbReference>
<evidence type="ECO:0000259" key="1">
    <source>
        <dbReference type="Pfam" id="PF13802"/>
    </source>
</evidence>
<sequence length="181" mass="20797">MKTLKHWSLHQQLEHHVELTVDGQHTLCLYVLEENLFRVLLKRQGQLALDRTWSIAPQQDVPWEGRARDDLSGFSLPAWQLAQEGDTLTIATRQLRVTVHHRCGWSGAIATRPANGSRLPMTVRPAPTWRMPTGDGVAHYLSRRKDERFYGLGEKAGGLQRTGKRYEMRNLDAMGLQRRQH</sequence>
<evidence type="ECO:0000313" key="2">
    <source>
        <dbReference type="EMBL" id="STT49644.1"/>
    </source>
</evidence>